<reference evidence="13 14" key="1">
    <citation type="submission" date="2020-07" db="EMBL/GenBank/DDBJ databases">
        <title>Genomic Encyclopedia of Type Strains, Phase IV (KMG-V): Genome sequencing to study the core and pangenomes of soil and plant-associated prokaryotes.</title>
        <authorList>
            <person name="Whitman W."/>
        </authorList>
    </citation>
    <scope>NUCLEOTIDE SEQUENCE [LARGE SCALE GENOMIC DNA]</scope>
    <source>
        <strain evidence="13 14">C8</strain>
    </source>
</reference>
<dbReference type="Pfam" id="PF02581">
    <property type="entry name" value="TMP-TENI"/>
    <property type="match status" value="1"/>
</dbReference>
<feature type="binding site" evidence="9">
    <location>
        <position position="135"/>
    </location>
    <ligand>
        <name>4-amino-2-methyl-5-(diphosphooxymethyl)pyrimidine</name>
        <dbReference type="ChEBI" id="CHEBI:57841"/>
    </ligand>
</feature>
<feature type="binding site" evidence="9">
    <location>
        <position position="162"/>
    </location>
    <ligand>
        <name>2-[(2R,5Z)-2-carboxy-4-methylthiazol-5(2H)-ylidene]ethyl phosphate</name>
        <dbReference type="ChEBI" id="CHEBI:62899"/>
    </ligand>
</feature>
<comment type="catalytic activity">
    <reaction evidence="8 9 10">
        <text>2-[(2R,5Z)-2-carboxy-4-methylthiazol-5(2H)-ylidene]ethyl phosphate + 4-amino-2-methyl-5-(diphosphooxymethyl)pyrimidine + 2 H(+) = thiamine phosphate + CO2 + diphosphate</text>
        <dbReference type="Rhea" id="RHEA:47844"/>
        <dbReference type="ChEBI" id="CHEBI:15378"/>
        <dbReference type="ChEBI" id="CHEBI:16526"/>
        <dbReference type="ChEBI" id="CHEBI:33019"/>
        <dbReference type="ChEBI" id="CHEBI:37575"/>
        <dbReference type="ChEBI" id="CHEBI:57841"/>
        <dbReference type="ChEBI" id="CHEBI:62899"/>
        <dbReference type="EC" id="2.5.1.3"/>
    </reaction>
</comment>
<dbReference type="GO" id="GO:0009228">
    <property type="term" value="P:thiamine biosynthetic process"/>
    <property type="evidence" value="ECO:0007669"/>
    <property type="project" value="UniProtKB-KW"/>
</dbReference>
<dbReference type="GO" id="GO:0009229">
    <property type="term" value="P:thiamine diphosphate biosynthetic process"/>
    <property type="evidence" value="ECO:0007669"/>
    <property type="project" value="UniProtKB-UniRule"/>
</dbReference>
<dbReference type="GO" id="GO:0000287">
    <property type="term" value="F:magnesium ion binding"/>
    <property type="evidence" value="ECO:0007669"/>
    <property type="project" value="UniProtKB-UniRule"/>
</dbReference>
<comment type="catalytic activity">
    <reaction evidence="6 9 10">
        <text>4-methyl-5-(2-phosphooxyethyl)-thiazole + 4-amino-2-methyl-5-(diphosphooxymethyl)pyrimidine + H(+) = thiamine phosphate + diphosphate</text>
        <dbReference type="Rhea" id="RHEA:22328"/>
        <dbReference type="ChEBI" id="CHEBI:15378"/>
        <dbReference type="ChEBI" id="CHEBI:33019"/>
        <dbReference type="ChEBI" id="CHEBI:37575"/>
        <dbReference type="ChEBI" id="CHEBI:57841"/>
        <dbReference type="ChEBI" id="CHEBI:58296"/>
        <dbReference type="EC" id="2.5.1.3"/>
    </reaction>
</comment>
<dbReference type="SUPFAM" id="SSF51391">
    <property type="entry name" value="Thiamin phosphate synthase"/>
    <property type="match status" value="1"/>
</dbReference>
<dbReference type="InterPro" id="IPR022998">
    <property type="entry name" value="ThiamineP_synth_TenI"/>
</dbReference>
<evidence type="ECO:0000313" key="13">
    <source>
        <dbReference type="EMBL" id="MBA2862168.1"/>
    </source>
</evidence>
<dbReference type="Gene3D" id="3.20.20.70">
    <property type="entry name" value="Aldolase class I"/>
    <property type="match status" value="1"/>
</dbReference>
<dbReference type="UniPathway" id="UPA00060">
    <property type="reaction ID" value="UER00141"/>
</dbReference>
<feature type="binding site" evidence="9">
    <location>
        <begin position="132"/>
        <end position="134"/>
    </location>
    <ligand>
        <name>2-[(2R,5Z)-2-carboxy-4-methylthiazol-5(2H)-ylidene]ethyl phosphate</name>
        <dbReference type="ChEBI" id="CHEBI:62899"/>
    </ligand>
</feature>
<dbReference type="SMR" id="A0A7J9PHD5"/>
<comment type="pathway">
    <text evidence="1 9 11">Cofactor biosynthesis; thiamine diphosphate biosynthesis; thiamine phosphate from 4-amino-2-methyl-5-diphosphomethylpyrimidine and 4-methyl-5-(2-phosphoethyl)-thiazole: step 1/1.</text>
</comment>
<proteinExistence type="inferred from homology"/>
<evidence type="ECO:0000256" key="11">
    <source>
        <dbReference type="RuleBase" id="RU004253"/>
    </source>
</evidence>
<comment type="similarity">
    <text evidence="9 10">Belongs to the thiamine-phosphate synthase family.</text>
</comment>
<keyword evidence="4 9" id="KW-0460">Magnesium</keyword>
<dbReference type="PANTHER" id="PTHR20857">
    <property type="entry name" value="THIAMINE-PHOSPHATE PYROPHOSPHORYLASE"/>
    <property type="match status" value="1"/>
</dbReference>
<keyword evidence="2 9" id="KW-0808">Transferase</keyword>
<accession>A0A7J9PHD5</accession>
<evidence type="ECO:0000256" key="3">
    <source>
        <dbReference type="ARBA" id="ARBA00022723"/>
    </source>
</evidence>
<dbReference type="InterPro" id="IPR013785">
    <property type="entry name" value="Aldolase_TIM"/>
</dbReference>
<dbReference type="FunFam" id="3.20.20.70:FF:000096">
    <property type="entry name" value="Thiamine-phosphate synthase"/>
    <property type="match status" value="1"/>
</dbReference>
<comment type="catalytic activity">
    <reaction evidence="7 9 10">
        <text>2-(2-carboxy-4-methylthiazol-5-yl)ethyl phosphate + 4-amino-2-methyl-5-(diphosphooxymethyl)pyrimidine + 2 H(+) = thiamine phosphate + CO2 + diphosphate</text>
        <dbReference type="Rhea" id="RHEA:47848"/>
        <dbReference type="ChEBI" id="CHEBI:15378"/>
        <dbReference type="ChEBI" id="CHEBI:16526"/>
        <dbReference type="ChEBI" id="CHEBI:33019"/>
        <dbReference type="ChEBI" id="CHEBI:37575"/>
        <dbReference type="ChEBI" id="CHEBI:57841"/>
        <dbReference type="ChEBI" id="CHEBI:62890"/>
        <dbReference type="EC" id="2.5.1.3"/>
    </reaction>
</comment>
<comment type="function">
    <text evidence="9">Condenses 4-methyl-5-(beta-hydroxyethyl)thiazole monophosphate (THZ-P) and 2-methyl-4-amino-5-hydroxymethyl pyrimidine pyrophosphate (HMP-PP) to form thiamine monophosphate (TMP).</text>
</comment>
<evidence type="ECO:0000256" key="4">
    <source>
        <dbReference type="ARBA" id="ARBA00022842"/>
    </source>
</evidence>
<dbReference type="GO" id="GO:0005737">
    <property type="term" value="C:cytoplasm"/>
    <property type="evidence" value="ECO:0007669"/>
    <property type="project" value="TreeGrafter"/>
</dbReference>
<feature type="binding site" evidence="9">
    <location>
        <position position="106"/>
    </location>
    <ligand>
        <name>4-amino-2-methyl-5-(diphosphooxymethyl)pyrimidine</name>
        <dbReference type="ChEBI" id="CHEBI:57841"/>
    </ligand>
</feature>
<dbReference type="InterPro" id="IPR034291">
    <property type="entry name" value="TMP_synthase"/>
</dbReference>
<feature type="binding site" evidence="9">
    <location>
        <position position="69"/>
    </location>
    <ligand>
        <name>Mg(2+)</name>
        <dbReference type="ChEBI" id="CHEBI:18420"/>
    </ligand>
</feature>
<evidence type="ECO:0000313" key="14">
    <source>
        <dbReference type="Proteomes" id="UP000533207"/>
    </source>
</evidence>
<feature type="binding site" evidence="9">
    <location>
        <position position="88"/>
    </location>
    <ligand>
        <name>Mg(2+)</name>
        <dbReference type="ChEBI" id="CHEBI:18420"/>
    </ligand>
</feature>
<evidence type="ECO:0000256" key="10">
    <source>
        <dbReference type="RuleBase" id="RU003826"/>
    </source>
</evidence>
<gene>
    <name evidence="9" type="primary">thiE</name>
    <name evidence="13" type="ORF">HNP90_001047</name>
</gene>
<name>A0A7J9PHD5_METMI</name>
<feature type="domain" description="Thiamine phosphate synthase/TenI" evidence="12">
    <location>
        <begin position="10"/>
        <end position="185"/>
    </location>
</feature>
<dbReference type="EC" id="2.5.1.3" evidence="9"/>
<organism evidence="13 14">
    <name type="scientific">Methanococcus maripaludis</name>
    <name type="common">Methanococcus deltae</name>
    <dbReference type="NCBI Taxonomy" id="39152"/>
    <lineage>
        <taxon>Archaea</taxon>
        <taxon>Methanobacteriati</taxon>
        <taxon>Methanobacteriota</taxon>
        <taxon>Methanomada group</taxon>
        <taxon>Methanococci</taxon>
        <taxon>Methanococcales</taxon>
        <taxon>Methanococcaceae</taxon>
        <taxon>Methanococcus</taxon>
    </lineage>
</organism>
<dbReference type="PANTHER" id="PTHR20857:SF15">
    <property type="entry name" value="THIAMINE-PHOSPHATE SYNTHASE"/>
    <property type="match status" value="1"/>
</dbReference>
<dbReference type="NCBIfam" id="TIGR00693">
    <property type="entry name" value="thiE"/>
    <property type="match status" value="1"/>
</dbReference>
<evidence type="ECO:0000256" key="5">
    <source>
        <dbReference type="ARBA" id="ARBA00022977"/>
    </source>
</evidence>
<evidence type="ECO:0000259" key="12">
    <source>
        <dbReference type="Pfam" id="PF02581"/>
    </source>
</evidence>
<dbReference type="GO" id="GO:0004789">
    <property type="term" value="F:thiamine-phosphate diphosphorylase activity"/>
    <property type="evidence" value="ECO:0007669"/>
    <property type="project" value="UniProtKB-UniRule"/>
</dbReference>
<evidence type="ECO:0000256" key="8">
    <source>
        <dbReference type="ARBA" id="ARBA00047883"/>
    </source>
</evidence>
<dbReference type="CDD" id="cd00564">
    <property type="entry name" value="TMP_TenI"/>
    <property type="match status" value="1"/>
</dbReference>
<dbReference type="Proteomes" id="UP000533207">
    <property type="component" value="Unassembled WGS sequence"/>
</dbReference>
<evidence type="ECO:0000256" key="6">
    <source>
        <dbReference type="ARBA" id="ARBA00047334"/>
    </source>
</evidence>
<comment type="caution">
    <text evidence="13">The sequence shown here is derived from an EMBL/GenBank/DDBJ whole genome shotgun (WGS) entry which is preliminary data.</text>
</comment>
<dbReference type="HAMAP" id="MF_00097">
    <property type="entry name" value="TMP_synthase"/>
    <property type="match status" value="1"/>
</dbReference>
<evidence type="ECO:0000256" key="9">
    <source>
        <dbReference type="HAMAP-Rule" id="MF_00097"/>
    </source>
</evidence>
<dbReference type="RefSeq" id="WP_011976794.1">
    <property type="nucleotide sequence ID" value="NZ_JACDUL010000002.1"/>
</dbReference>
<dbReference type="AlphaFoldDB" id="A0A7J9PHD5"/>
<dbReference type="EMBL" id="JACDUL010000002">
    <property type="protein sequence ID" value="MBA2862168.1"/>
    <property type="molecule type" value="Genomic_DNA"/>
</dbReference>
<feature type="binding site" evidence="9">
    <location>
        <position position="68"/>
    </location>
    <ligand>
        <name>4-amino-2-methyl-5-(diphosphooxymethyl)pyrimidine</name>
        <dbReference type="ChEBI" id="CHEBI:57841"/>
    </ligand>
</feature>
<comment type="cofactor">
    <cofactor evidence="9">
        <name>Mg(2+)</name>
        <dbReference type="ChEBI" id="CHEBI:18420"/>
    </cofactor>
    <text evidence="9">Binds 1 Mg(2+) ion per subunit.</text>
</comment>
<protein>
    <recommendedName>
        <fullName evidence="9">Thiamine-phosphate synthase</fullName>
        <shortName evidence="9">TP synthase</shortName>
        <shortName evidence="9">TPS</shortName>
        <ecNumber evidence="9">2.5.1.3</ecNumber>
    </recommendedName>
    <alternativeName>
        <fullName evidence="9">Thiamine-phosphate pyrophosphorylase</fullName>
        <shortName evidence="9">TMP pyrophosphorylase</shortName>
        <shortName evidence="9">TMP-PPase</shortName>
    </alternativeName>
</protein>
<evidence type="ECO:0000256" key="2">
    <source>
        <dbReference type="ARBA" id="ARBA00022679"/>
    </source>
</evidence>
<dbReference type="InterPro" id="IPR036206">
    <property type="entry name" value="ThiamineP_synth_sf"/>
</dbReference>
<evidence type="ECO:0000256" key="7">
    <source>
        <dbReference type="ARBA" id="ARBA00047851"/>
    </source>
</evidence>
<sequence>MKFKDKLKFYVITDNNYSNEVVSVEEALKGGASSIQLRMKNSTTREMIEVGNELRKLTLEYDALFFVNDRLDVAQVVNADGIHVGIDDMPVSKIKEIAPNLIIGASAYNMEEMKTAESEGADYLGVGAVYSTNTKLDARNLGIDGLKSISKLSKLPIVAIGGINHSNVQNVLECGVSGVAVVSAIVGAENILKSAENMNELIKKYIK</sequence>
<keyword evidence="3 9" id="KW-0479">Metal-binding</keyword>
<evidence type="ECO:0000256" key="1">
    <source>
        <dbReference type="ARBA" id="ARBA00005165"/>
    </source>
</evidence>
<feature type="binding site" evidence="9">
    <location>
        <begin position="182"/>
        <end position="183"/>
    </location>
    <ligand>
        <name>2-[(2R,5Z)-2-carboxy-4-methylthiazol-5(2H)-ylidene]ethyl phosphate</name>
        <dbReference type="ChEBI" id="CHEBI:62899"/>
    </ligand>
</feature>
<feature type="binding site" evidence="9">
    <location>
        <begin position="36"/>
        <end position="40"/>
    </location>
    <ligand>
        <name>4-amino-2-methyl-5-(diphosphooxymethyl)pyrimidine</name>
        <dbReference type="ChEBI" id="CHEBI:57841"/>
    </ligand>
</feature>
<keyword evidence="5 9" id="KW-0784">Thiamine biosynthesis</keyword>